<dbReference type="Proteomes" id="UP000785679">
    <property type="component" value="Unassembled WGS sequence"/>
</dbReference>
<comment type="caution">
    <text evidence="1">The sequence shown here is derived from an EMBL/GenBank/DDBJ whole genome shotgun (WGS) entry which is preliminary data.</text>
</comment>
<gene>
    <name evidence="1" type="ORF">FGO68_gene5605</name>
</gene>
<proteinExistence type="predicted"/>
<reference evidence="1" key="1">
    <citation type="submission" date="2019-06" db="EMBL/GenBank/DDBJ databases">
        <authorList>
            <person name="Zheng W."/>
        </authorList>
    </citation>
    <scope>NUCLEOTIDE SEQUENCE</scope>
    <source>
        <strain evidence="1">QDHG01</strain>
    </source>
</reference>
<name>A0A8J8NEI2_HALGN</name>
<dbReference type="AlphaFoldDB" id="A0A8J8NEI2"/>
<evidence type="ECO:0000313" key="1">
    <source>
        <dbReference type="EMBL" id="TNV73762.1"/>
    </source>
</evidence>
<dbReference type="OrthoDB" id="10609340at2759"/>
<accession>A0A8J8NEI2</accession>
<keyword evidence="2" id="KW-1185">Reference proteome</keyword>
<organism evidence="1 2">
    <name type="scientific">Halteria grandinella</name>
    <dbReference type="NCBI Taxonomy" id="5974"/>
    <lineage>
        <taxon>Eukaryota</taxon>
        <taxon>Sar</taxon>
        <taxon>Alveolata</taxon>
        <taxon>Ciliophora</taxon>
        <taxon>Intramacronucleata</taxon>
        <taxon>Spirotrichea</taxon>
        <taxon>Stichotrichia</taxon>
        <taxon>Sporadotrichida</taxon>
        <taxon>Halteriidae</taxon>
        <taxon>Halteria</taxon>
    </lineage>
</organism>
<dbReference type="EMBL" id="RRYP01018145">
    <property type="protein sequence ID" value="TNV73762.1"/>
    <property type="molecule type" value="Genomic_DNA"/>
</dbReference>
<protein>
    <submittedName>
        <fullName evidence="1">Uncharacterized protein</fullName>
    </submittedName>
</protein>
<evidence type="ECO:0000313" key="2">
    <source>
        <dbReference type="Proteomes" id="UP000785679"/>
    </source>
</evidence>
<sequence length="125" mass="14704">MTRSFANMTLAISDSDQNETIWYSTRMLKFLHPSLYHCYYAGKQTYLSALTYSSKTRFNDIAYNLLYKSGQMVDQGRIIYQVLQKKDIIDRDYYVVTRSVGSLINIVLQPDTERVYYAPLWPRTT</sequence>